<evidence type="ECO:0000313" key="4">
    <source>
        <dbReference type="Proteomes" id="UP000789595"/>
    </source>
</evidence>
<dbReference type="EMBL" id="HBIW01015168">
    <property type="protein sequence ID" value="CAE0697637.1"/>
    <property type="molecule type" value="Transcribed_RNA"/>
</dbReference>
<keyword evidence="4" id="KW-1185">Reference proteome</keyword>
<dbReference type="Proteomes" id="UP000789595">
    <property type="component" value="Unassembled WGS sequence"/>
</dbReference>
<reference evidence="2" key="1">
    <citation type="submission" date="2021-01" db="EMBL/GenBank/DDBJ databases">
        <authorList>
            <person name="Corre E."/>
            <person name="Pelletier E."/>
            <person name="Niang G."/>
            <person name="Scheremetjew M."/>
            <person name="Finn R."/>
            <person name="Kale V."/>
            <person name="Holt S."/>
            <person name="Cochrane G."/>
            <person name="Meng A."/>
            <person name="Brown T."/>
            <person name="Cohen L."/>
        </authorList>
    </citation>
    <scope>NUCLEOTIDE SEQUENCE</scope>
    <source>
        <strain evidence="2">CCMP1756</strain>
    </source>
</reference>
<gene>
    <name evidence="2" type="ORF">PCAL00307_LOCUS13073</name>
    <name evidence="3" type="ORF">PECAL_6P04100</name>
</gene>
<reference evidence="3" key="2">
    <citation type="submission" date="2021-11" db="EMBL/GenBank/DDBJ databases">
        <authorList>
            <consortium name="Genoscope - CEA"/>
            <person name="William W."/>
        </authorList>
    </citation>
    <scope>NUCLEOTIDE SEQUENCE</scope>
</reference>
<dbReference type="EMBL" id="CAKKNE010000006">
    <property type="protein sequence ID" value="CAH0378814.1"/>
    <property type="molecule type" value="Genomic_DNA"/>
</dbReference>
<name>A0A7S3ZXY0_9STRA</name>
<organism evidence="2">
    <name type="scientific">Pelagomonas calceolata</name>
    <dbReference type="NCBI Taxonomy" id="35677"/>
    <lineage>
        <taxon>Eukaryota</taxon>
        <taxon>Sar</taxon>
        <taxon>Stramenopiles</taxon>
        <taxon>Ochrophyta</taxon>
        <taxon>Pelagophyceae</taxon>
        <taxon>Pelagomonadales</taxon>
        <taxon>Pelagomonadaceae</taxon>
        <taxon>Pelagomonas</taxon>
    </lineage>
</organism>
<evidence type="ECO:0000313" key="2">
    <source>
        <dbReference type="EMBL" id="CAE0697637.1"/>
    </source>
</evidence>
<feature type="signal peptide" evidence="1">
    <location>
        <begin position="1"/>
        <end position="20"/>
    </location>
</feature>
<dbReference type="AlphaFoldDB" id="A0A7S3ZXY0"/>
<keyword evidence="1" id="KW-0732">Signal</keyword>
<evidence type="ECO:0000313" key="3">
    <source>
        <dbReference type="EMBL" id="CAH0378814.1"/>
    </source>
</evidence>
<protein>
    <submittedName>
        <fullName evidence="2">Uncharacterized protein</fullName>
    </submittedName>
</protein>
<proteinExistence type="predicted"/>
<feature type="chain" id="PRO_5036212311" evidence="1">
    <location>
        <begin position="21"/>
        <end position="305"/>
    </location>
</feature>
<evidence type="ECO:0000256" key="1">
    <source>
        <dbReference type="SAM" id="SignalP"/>
    </source>
</evidence>
<accession>A0A7S3ZXY0</accession>
<sequence>MKNYLLLLAAAAAATNITNATKPWKLRNARRKNMTHWQGINVALLYRGMHYGSYKSERHGGKFVRVNANHPTVIENHLTKIRRPLERAGATISSVIACTHQSDVVDDWLQNVEASASEVIETQLRKDKKNKVRPNELLQRAYALAATQAWDVLISLRADLFLKRDLADLTRPPVIDKLWLPFREVFLNIHHTPCAFHERPPTDRCLHAWAKHGSRFSDALRIIPRAMLPDIRAAVDELVRHRVWDQHGLAFQLKKLRGFDIPRNVTPLVEGFWDSNIDTRANPLFTLARGSRFLSKLPKSERPPE</sequence>